<name>A0A8H2JG33_MYCMU</name>
<evidence type="ECO:0000313" key="4">
    <source>
        <dbReference type="EMBL" id="TLH55417.1"/>
    </source>
</evidence>
<dbReference type="RefSeq" id="WP_053855265.1">
    <property type="nucleotide sequence ID" value="NZ_ANBS01000024.1"/>
</dbReference>
<dbReference type="EMBL" id="CP062008">
    <property type="protein sequence ID" value="QPG68890.1"/>
    <property type="molecule type" value="Genomic_DNA"/>
</dbReference>
<feature type="region of interest" description="Disordered" evidence="2">
    <location>
        <begin position="144"/>
        <end position="187"/>
    </location>
</feature>
<accession>A0A8H2JG33</accession>
<reference evidence="3 5" key="3">
    <citation type="journal article" date="2019" name="Sci. Rep.">
        <title>Insight into the biology of Mycobacterium mucogenicum and Mycobacterium neoaurum clade members.</title>
        <authorList>
            <person name="Behra P.R.K."/>
            <person name="Pettersson B.M.F."/>
            <person name="Ramesh M."/>
            <person name="Dasgupta S."/>
            <person name="Kirsebom L.A."/>
        </authorList>
    </citation>
    <scope>NUCLEOTIDE SEQUENCE [LARGE SCALE GENOMIC DNA]</scope>
    <source>
        <strain evidence="3 5">DSM 44124</strain>
    </source>
</reference>
<evidence type="ECO:0000313" key="3">
    <source>
        <dbReference type="EMBL" id="QPG68890.1"/>
    </source>
</evidence>
<dbReference type="GeneID" id="76728475"/>
<evidence type="ECO:0008006" key="6">
    <source>
        <dbReference type="Google" id="ProtNLM"/>
    </source>
</evidence>
<feature type="region of interest" description="Disordered" evidence="2">
    <location>
        <begin position="1"/>
        <end position="58"/>
    </location>
</feature>
<feature type="compositionally biased region" description="Basic and acidic residues" evidence="2">
    <location>
        <begin position="44"/>
        <end position="54"/>
    </location>
</feature>
<feature type="compositionally biased region" description="Low complexity" evidence="2">
    <location>
        <begin position="155"/>
        <end position="168"/>
    </location>
</feature>
<keyword evidence="5" id="KW-1185">Reference proteome</keyword>
<dbReference type="EMBL" id="POTL01000001">
    <property type="protein sequence ID" value="TLH55417.1"/>
    <property type="molecule type" value="Genomic_DNA"/>
</dbReference>
<reference evidence="4" key="1">
    <citation type="submission" date="2018-01" db="EMBL/GenBank/DDBJ databases">
        <title>Comparative genomics of Mycobacterium mucogenicum and Mycobacterium neoaurum clade members emphasizing tRNA and non-coding RNA.</title>
        <authorList>
            <person name="Behra P.R.K."/>
            <person name="Pettersson B.M.F."/>
            <person name="Das S."/>
            <person name="Dasgupta S."/>
            <person name="Kirsebom L.A."/>
        </authorList>
    </citation>
    <scope>NUCLEOTIDE SEQUENCE</scope>
    <source>
        <strain evidence="4">DSM 44124</strain>
    </source>
</reference>
<organism evidence="4">
    <name type="scientific">Mycolicibacterium mucogenicum DSM 44124</name>
    <dbReference type="NCBI Taxonomy" id="1226753"/>
    <lineage>
        <taxon>Bacteria</taxon>
        <taxon>Bacillati</taxon>
        <taxon>Actinomycetota</taxon>
        <taxon>Actinomycetes</taxon>
        <taxon>Mycobacteriales</taxon>
        <taxon>Mycobacteriaceae</taxon>
        <taxon>Mycolicibacterium</taxon>
    </lineage>
</organism>
<feature type="coiled-coil region" evidence="1">
    <location>
        <begin position="79"/>
        <end position="113"/>
    </location>
</feature>
<evidence type="ECO:0000256" key="2">
    <source>
        <dbReference type="SAM" id="MobiDB-lite"/>
    </source>
</evidence>
<gene>
    <name evidence="3" type="ORF">C1S78_026315</name>
    <name evidence="4" type="ORF">C1S78_26280</name>
</gene>
<reference evidence="3 5" key="2">
    <citation type="journal article" date="2019" name="BMC Evol. Biol.">
        <title>Comparative genomics of Mycobacterium mucogenicum and Mycobacterium neoaurum clade members emphasizing tRNA and non-coding RNA.</title>
        <authorList>
            <person name="Behra P.R.K."/>
            <person name="Pettersson B.M.F."/>
            <person name="Das S."/>
            <person name="Dasgupta S."/>
            <person name="Kirsebom L.A."/>
        </authorList>
    </citation>
    <scope>NUCLEOTIDE SEQUENCE [LARGE SCALE GENOMIC DNA]</scope>
    <source>
        <strain evidence="3 5">DSM 44124</strain>
    </source>
</reference>
<sequence>MTAPAGVTPAEGQPAENVGTPDDGKQFEPITSQESLDKILGQRISREKAAHEKTTAGLQAQIDDLTSKLAAATTAPDNGNEVEQRIAALQAQIDAATAAQKQAEEAAKEATLAKLRSDRASTKGLPAVLAKKLVGTTEEEIDAEIDELLPHLGTNGPRPNPQQGNPSQGRGGTLAAGRAMYEADKPK</sequence>
<keyword evidence="1" id="KW-0175">Coiled coil</keyword>
<proteinExistence type="predicted"/>
<dbReference type="AlphaFoldDB" id="A0A8H2JG33"/>
<protein>
    <recommendedName>
        <fullName evidence="6">Scaffolding protein</fullName>
    </recommendedName>
</protein>
<dbReference type="KEGG" id="mmuc:C1S78_026315"/>
<dbReference type="Proteomes" id="UP000309231">
    <property type="component" value="Chromosome"/>
</dbReference>
<evidence type="ECO:0000256" key="1">
    <source>
        <dbReference type="SAM" id="Coils"/>
    </source>
</evidence>
<evidence type="ECO:0000313" key="5">
    <source>
        <dbReference type="Proteomes" id="UP000309231"/>
    </source>
</evidence>